<dbReference type="Proteomes" id="UP000789739">
    <property type="component" value="Unassembled WGS sequence"/>
</dbReference>
<proteinExistence type="predicted"/>
<evidence type="ECO:0000313" key="1">
    <source>
        <dbReference type="EMBL" id="CAG8592825.1"/>
    </source>
</evidence>
<gene>
    <name evidence="1" type="ORF">PBRASI_LOCUS7216</name>
</gene>
<comment type="caution">
    <text evidence="1">The sequence shown here is derived from an EMBL/GenBank/DDBJ whole genome shotgun (WGS) entry which is preliminary data.</text>
</comment>
<sequence>MSRGIEEEVGVWGGEYKDDDDAYELIEEVDALRASDWWWLGRKDIVDVDRKRERLSSLSSELDEVVYTES</sequence>
<accession>A0A9N9C6A5</accession>
<dbReference type="AlphaFoldDB" id="A0A9N9C6A5"/>
<dbReference type="EMBL" id="CAJVPI010001073">
    <property type="protein sequence ID" value="CAG8592825.1"/>
    <property type="molecule type" value="Genomic_DNA"/>
</dbReference>
<reference evidence="1" key="1">
    <citation type="submission" date="2021-06" db="EMBL/GenBank/DDBJ databases">
        <authorList>
            <person name="Kallberg Y."/>
            <person name="Tangrot J."/>
            <person name="Rosling A."/>
        </authorList>
    </citation>
    <scope>NUCLEOTIDE SEQUENCE</scope>
    <source>
        <strain evidence="1">BR232B</strain>
    </source>
</reference>
<organism evidence="1 2">
    <name type="scientific">Paraglomus brasilianum</name>
    <dbReference type="NCBI Taxonomy" id="144538"/>
    <lineage>
        <taxon>Eukaryota</taxon>
        <taxon>Fungi</taxon>
        <taxon>Fungi incertae sedis</taxon>
        <taxon>Mucoromycota</taxon>
        <taxon>Glomeromycotina</taxon>
        <taxon>Glomeromycetes</taxon>
        <taxon>Paraglomerales</taxon>
        <taxon>Paraglomeraceae</taxon>
        <taxon>Paraglomus</taxon>
    </lineage>
</organism>
<name>A0A9N9C6A5_9GLOM</name>
<evidence type="ECO:0000313" key="2">
    <source>
        <dbReference type="Proteomes" id="UP000789739"/>
    </source>
</evidence>
<keyword evidence="2" id="KW-1185">Reference proteome</keyword>
<protein>
    <submittedName>
        <fullName evidence="1">3276_t:CDS:1</fullName>
    </submittedName>
</protein>